<accession>A0A1H0M137</accession>
<sequence length="110" mass="12849">MKREEAIEVLETISELYPQKFDITERVANMLIPKLLEMDYRGVLAKLSDFAVRSPFPPTIGEIAVYEPEENHHLEQMKVWEAEAAEVSDEIRQRFMDKLRSLAEEKSHES</sequence>
<gene>
    <name evidence="1" type="ORF">SAMN05421677_107190</name>
</gene>
<protein>
    <submittedName>
        <fullName evidence="1">Loader and inhibitor of phage G40P</fullName>
    </submittedName>
</protein>
<name>A0A1H0M137_HALAD</name>
<dbReference type="AlphaFoldDB" id="A0A1H0M137"/>
<dbReference type="STRING" id="240303.SAMN05421677_107190"/>
<dbReference type="Gene3D" id="1.10.8.200">
    <property type="entry name" value="Replisome organizer (g39p helicase loader/inhibitor protein)"/>
    <property type="match status" value="1"/>
</dbReference>
<reference evidence="2" key="1">
    <citation type="submission" date="2016-10" db="EMBL/GenBank/DDBJ databases">
        <authorList>
            <person name="Varghese N."/>
            <person name="Submissions S."/>
        </authorList>
    </citation>
    <scope>NUCLEOTIDE SEQUENCE [LARGE SCALE GENOMIC DNA]</scope>
    <source>
        <strain evidence="2">CGMCC 1.3703</strain>
    </source>
</reference>
<evidence type="ECO:0000313" key="2">
    <source>
        <dbReference type="Proteomes" id="UP000198860"/>
    </source>
</evidence>
<organism evidence="1 2">
    <name type="scientific">Halobacillus aidingensis</name>
    <dbReference type="NCBI Taxonomy" id="240303"/>
    <lineage>
        <taxon>Bacteria</taxon>
        <taxon>Bacillati</taxon>
        <taxon>Bacillota</taxon>
        <taxon>Bacilli</taxon>
        <taxon>Bacillales</taxon>
        <taxon>Bacillaceae</taxon>
        <taxon>Halobacillus</taxon>
    </lineage>
</organism>
<dbReference type="OrthoDB" id="2625859at2"/>
<proteinExistence type="predicted"/>
<dbReference type="Proteomes" id="UP000198860">
    <property type="component" value="Unassembled WGS sequence"/>
</dbReference>
<dbReference type="EMBL" id="FNIZ01000007">
    <property type="protein sequence ID" value="SDO74064.1"/>
    <property type="molecule type" value="Genomic_DNA"/>
</dbReference>
<dbReference type="RefSeq" id="WP_089652243.1">
    <property type="nucleotide sequence ID" value="NZ_FNIZ01000007.1"/>
</dbReference>
<keyword evidence="2" id="KW-1185">Reference proteome</keyword>
<evidence type="ECO:0000313" key="1">
    <source>
        <dbReference type="EMBL" id="SDO74064.1"/>
    </source>
</evidence>